<comment type="caution">
    <text evidence="1">The sequence shown here is derived from an EMBL/GenBank/DDBJ whole genome shotgun (WGS) entry which is preliminary data.</text>
</comment>
<gene>
    <name evidence="1" type="ORF">EII35_04025</name>
</gene>
<sequence length="469" mass="53645">MTKQRRFQHNELRTWGYQRFTGQERLRIAAKAAEDSSGTGPYHQSAQVARKCLAALPFPSDYFPLRMLCGLEELVEEVVTRADEGSEGSGGASADVQSRPSQSRKPFLVLTARKMVCLYQVLVEAGVDLSQYFNVLSDRFIFLEPNLKTLHTLFSKKKPGKVPSSTKLYLLDDLSRRGQQLNRRAENFRCHLGWNDLESHEKEFSTRALVNLQENSLDAEHFVRVGGDDGVGMIRAYSRVFARALIPYFTDFPISQSLRLNREQYAKLCDWMSLWDVFEVTSSVAIDERVRTYTLDACPILDEYQGSEGKLRAGSFREWCDIVKLRVFVQSPISPDGDYRVRLMVKPMLKGIRAKQIAKLKQIWVGSNEMEVGLLPEQCTYHQMGQLFGYLEYMYSWSLLGQIWRGIRRDTGISPRTDEIVDTKFASLVLGKGLYAVRRKSLKCLNKWLEEVYSNDDSEEGGKNEESGQ</sequence>
<evidence type="ECO:0000313" key="2">
    <source>
        <dbReference type="Proteomes" id="UP000280935"/>
    </source>
</evidence>
<protein>
    <submittedName>
        <fullName evidence="1">Uncharacterized protein</fullName>
    </submittedName>
</protein>
<dbReference type="AlphaFoldDB" id="A0A3P1WYT4"/>
<reference evidence="1 2" key="1">
    <citation type="submission" date="2018-11" db="EMBL/GenBank/DDBJ databases">
        <title>Genomes From Bacteria Associated with the Canine Oral Cavity: a Test Case for Automated Genome-Based Taxonomic Assignment.</title>
        <authorList>
            <person name="Coil D.A."/>
            <person name="Jospin G."/>
            <person name="Darling A.E."/>
            <person name="Wallis C."/>
            <person name="Davis I.J."/>
            <person name="Harris S."/>
            <person name="Eisen J.A."/>
            <person name="Holcombe L.J."/>
            <person name="O'Flynn C."/>
        </authorList>
    </citation>
    <scope>NUCLEOTIDE SEQUENCE [LARGE SCALE GENOMIC DNA]</scope>
    <source>
        <strain evidence="1 2">OH2822_COT-296</strain>
    </source>
</reference>
<dbReference type="EMBL" id="RQYT01000005">
    <property type="protein sequence ID" value="RRD50570.1"/>
    <property type="molecule type" value="Genomic_DNA"/>
</dbReference>
<evidence type="ECO:0000313" key="1">
    <source>
        <dbReference type="EMBL" id="RRD50570.1"/>
    </source>
</evidence>
<name>A0A3P1WYT4_9ACTN</name>
<dbReference type="RefSeq" id="WP_125227175.1">
    <property type="nucleotide sequence ID" value="NZ_RQYT01000005.1"/>
</dbReference>
<organism evidence="1 2">
    <name type="scientific">Arachnia propionica</name>
    <dbReference type="NCBI Taxonomy" id="1750"/>
    <lineage>
        <taxon>Bacteria</taxon>
        <taxon>Bacillati</taxon>
        <taxon>Actinomycetota</taxon>
        <taxon>Actinomycetes</taxon>
        <taxon>Propionibacteriales</taxon>
        <taxon>Propionibacteriaceae</taxon>
        <taxon>Arachnia</taxon>
    </lineage>
</organism>
<dbReference type="Proteomes" id="UP000280935">
    <property type="component" value="Unassembled WGS sequence"/>
</dbReference>
<proteinExistence type="predicted"/>
<accession>A0A3P1WYT4</accession>